<feature type="domain" description="Prohead serine protease" evidence="4">
    <location>
        <begin position="17"/>
        <end position="176"/>
    </location>
</feature>
<gene>
    <name evidence="5" type="ORF">BA70_12795</name>
</gene>
<dbReference type="eggNOG" id="COG3740">
    <property type="taxonomic scope" value="Bacteria"/>
</dbReference>
<evidence type="ECO:0000256" key="3">
    <source>
        <dbReference type="ARBA" id="ARBA00022801"/>
    </source>
</evidence>
<accession>A0A081L6U8</accession>
<evidence type="ECO:0000259" key="4">
    <source>
        <dbReference type="Pfam" id="PF04586"/>
    </source>
</evidence>
<evidence type="ECO:0000256" key="2">
    <source>
        <dbReference type="ARBA" id="ARBA00022670"/>
    </source>
</evidence>
<proteinExistence type="predicted"/>
<keyword evidence="2" id="KW-0645">Protease</keyword>
<keyword evidence="3" id="KW-0378">Hydrolase</keyword>
<dbReference type="NCBIfam" id="TIGR01543">
    <property type="entry name" value="proheadase_HK97"/>
    <property type="match status" value="1"/>
</dbReference>
<dbReference type="Proteomes" id="UP000028091">
    <property type="component" value="Unassembled WGS sequence"/>
</dbReference>
<comment type="caution">
    <text evidence="5">The sequence shown here is derived from an EMBL/GenBank/DDBJ whole genome shotgun (WGS) entry which is preliminary data.</text>
</comment>
<keyword evidence="1" id="KW-1188">Viral release from host cell</keyword>
<dbReference type="GO" id="GO:0008233">
    <property type="term" value="F:peptidase activity"/>
    <property type="evidence" value="ECO:0007669"/>
    <property type="project" value="UniProtKB-KW"/>
</dbReference>
<protein>
    <submittedName>
        <fullName evidence="5">Peptidase U35</fullName>
    </submittedName>
</protein>
<name>A0A081L6U8_9BACI</name>
<dbReference type="OrthoDB" id="64791at2"/>
<sequence length="196" mass="22021">MILEKEIRAIQEGSLKATEETDKGRMITGYALKFGTRSQNLGGFIETIEKRALQNADMSDVRALIDHDPSKILGRTKAGTLKLSVDDIGLRFELSLPNTQYANDLYENLRLGNVSNCSFGFHLAKNGDSFKRDEKSGLPLRSLNNISRITDVSIVTYPAYEDTDVSIAQRHLKQHQSSHLEKEKIKLELDLIELSL</sequence>
<evidence type="ECO:0000313" key="6">
    <source>
        <dbReference type="Proteomes" id="UP000028091"/>
    </source>
</evidence>
<dbReference type="Pfam" id="PF04586">
    <property type="entry name" value="Peptidase_S78"/>
    <property type="match status" value="1"/>
</dbReference>
<dbReference type="RefSeq" id="WP_034325002.1">
    <property type="nucleotide sequence ID" value="NZ_JOTP01000037.1"/>
</dbReference>
<evidence type="ECO:0000313" key="5">
    <source>
        <dbReference type="EMBL" id="KEP24974.1"/>
    </source>
</evidence>
<dbReference type="EMBL" id="JOTP01000037">
    <property type="protein sequence ID" value="KEP24974.1"/>
    <property type="molecule type" value="Genomic_DNA"/>
</dbReference>
<evidence type="ECO:0000256" key="1">
    <source>
        <dbReference type="ARBA" id="ARBA00022612"/>
    </source>
</evidence>
<dbReference type="AlphaFoldDB" id="A0A081L6U8"/>
<dbReference type="GO" id="GO:0006508">
    <property type="term" value="P:proteolysis"/>
    <property type="evidence" value="ECO:0007669"/>
    <property type="project" value="UniProtKB-KW"/>
</dbReference>
<dbReference type="InterPro" id="IPR054613">
    <property type="entry name" value="Peptidase_S78_dom"/>
</dbReference>
<organism evidence="5 6">
    <name type="scientific">Bacillus zhangzhouensis</name>
    <dbReference type="NCBI Taxonomy" id="1178540"/>
    <lineage>
        <taxon>Bacteria</taxon>
        <taxon>Bacillati</taxon>
        <taxon>Bacillota</taxon>
        <taxon>Bacilli</taxon>
        <taxon>Bacillales</taxon>
        <taxon>Bacillaceae</taxon>
        <taxon>Bacillus</taxon>
    </lineage>
</organism>
<keyword evidence="6" id="KW-1185">Reference proteome</keyword>
<reference evidence="5 6" key="1">
    <citation type="submission" date="2012-09" db="EMBL/GenBank/DDBJ databases">
        <title>Genome Sequence of Bacillus sp. DW5-4.</title>
        <authorList>
            <person name="Lai Q."/>
            <person name="Liu Y."/>
            <person name="Shao Z."/>
        </authorList>
    </citation>
    <scope>NUCLEOTIDE SEQUENCE [LARGE SCALE GENOMIC DNA]</scope>
    <source>
        <strain evidence="5 6">DW5-4</strain>
    </source>
</reference>
<dbReference type="InterPro" id="IPR006433">
    <property type="entry name" value="Prohead_protease"/>
</dbReference>